<feature type="domain" description="POTRA" evidence="11">
    <location>
        <begin position="390"/>
        <end position="463"/>
    </location>
</feature>
<keyword evidence="3 8" id="KW-0812">Transmembrane</keyword>
<keyword evidence="2 8" id="KW-1134">Transmembrane beta strand</keyword>
<feature type="chain" id="PRO_5044936213" description="Outer membrane protein assembly factor BamA" evidence="8">
    <location>
        <begin position="20"/>
        <end position="798"/>
    </location>
</feature>
<keyword evidence="13" id="KW-1185">Reference proteome</keyword>
<keyword evidence="7 8" id="KW-0998">Cell outer membrane</keyword>
<evidence type="ECO:0000256" key="5">
    <source>
        <dbReference type="ARBA" id="ARBA00022737"/>
    </source>
</evidence>
<dbReference type="EMBL" id="JBHUIP010000001">
    <property type="protein sequence ID" value="MFD2261273.1"/>
    <property type="molecule type" value="Genomic_DNA"/>
</dbReference>
<dbReference type="PIRSF" id="PIRSF006076">
    <property type="entry name" value="OM_assembly_OMP85"/>
    <property type="match status" value="1"/>
</dbReference>
<dbReference type="Gene3D" id="3.10.20.310">
    <property type="entry name" value="membrane protein fhac"/>
    <property type="match status" value="5"/>
</dbReference>
<proteinExistence type="inferred from homology"/>
<reference evidence="13" key="1">
    <citation type="journal article" date="2019" name="Int. J. Syst. Evol. Microbiol.">
        <title>The Global Catalogue of Microorganisms (GCM) 10K type strain sequencing project: providing services to taxonomists for standard genome sequencing and annotation.</title>
        <authorList>
            <consortium name="The Broad Institute Genomics Platform"/>
            <consortium name="The Broad Institute Genome Sequencing Center for Infectious Disease"/>
            <person name="Wu L."/>
            <person name="Ma J."/>
        </authorList>
    </citation>
    <scope>NUCLEOTIDE SEQUENCE [LARGE SCALE GENOMIC DNA]</scope>
    <source>
        <strain evidence="13">CGMCC 1.19062</strain>
    </source>
</reference>
<keyword evidence="5 8" id="KW-0677">Repeat</keyword>
<evidence type="ECO:0000256" key="2">
    <source>
        <dbReference type="ARBA" id="ARBA00022452"/>
    </source>
</evidence>
<keyword evidence="6 8" id="KW-0472">Membrane</keyword>
<evidence type="ECO:0000256" key="1">
    <source>
        <dbReference type="ARBA" id="ARBA00004370"/>
    </source>
</evidence>
<evidence type="ECO:0000259" key="11">
    <source>
        <dbReference type="PROSITE" id="PS51779"/>
    </source>
</evidence>
<protein>
    <recommendedName>
        <fullName evidence="8 9">Outer membrane protein assembly factor BamA</fullName>
    </recommendedName>
</protein>
<dbReference type="RefSeq" id="WP_379874488.1">
    <property type="nucleotide sequence ID" value="NZ_JBHUIP010000001.1"/>
</dbReference>
<comment type="subcellular location">
    <subcellularLocation>
        <location evidence="8">Cell outer membrane</location>
    </subcellularLocation>
    <subcellularLocation>
        <location evidence="1">Membrane</location>
    </subcellularLocation>
</comment>
<comment type="function">
    <text evidence="8">Part of the outer membrane protein assembly complex, which is involved in assembly and insertion of beta-barrel proteins into the outer membrane.</text>
</comment>
<sequence precursor="true">MLAVTLLSGLVLGAVEVSAAGPTSKAALPPPGSTLAQAPAAPNASAPPPAAAPRAPVQSQSISSTAYPPASQIRVEGTQRIEPDTVRSYLTIKVGDPLSPGEIDKSLKGLFATGLFADVSVGVDGSSTLVVRVVENPIINRIAFEGGKKLTEKELLPEIQLRPRVVYTRTKVQQDVSRLLDVYRRNGRFAATIEPKIIELDQNRVDLVFEINEGEATTVSKITFIGNKEFSDSTLRTELVTAESRWYRFWASDDSYDPDRVAYDRELLRRFYQSEGYADFRVVSSAAELGPDRKNFFITHVIEEGNRYKIGKVEVVSQLKEFDPALVKEYIRVKEGDWYSLSDSEATVSQLSQRTGNLGYAFVEVDPQIKRNAEDQTIDITYVISEGPKVYVERIDIVGNVRTLDKVVRREFRLVEGDAFNSDKLRRSERRIKDLTFFKSVQVTQEPGSAADKVVLKAKVEEQSTGELSVGGGVSTADGPLGLVQVRERNLMGRGQDLSVSTTLAARRTQFDISFTEPYFLDRPVAFTTDLFHTRRDLTDFSSYNWQSTGGSFSFNYFITEYWRQRLGYTLRRDVVTDVDSDASIYIKDQEGKTISSYVTHELAYDRRDSRISPTEGYMVRVTHDVAGLGGTAKYIRSKLRGEYHLPLADEVVLSLAGDVANITGFGGERLRINDRFFVGGDTFRGFSQGGVGPRDTKSDDALGAKNYAVNSVELAFPSGLPKDLGISMLVFHDIGTAWGAEDSGPDIRDSTKLRASAGVGFKWQSPFGPIRVDVGYPYLKDEFDDTEFFRFSFGTKF</sequence>
<dbReference type="HAMAP" id="MF_01430">
    <property type="entry name" value="OM_assembly_BamA"/>
    <property type="match status" value="1"/>
</dbReference>
<evidence type="ECO:0000313" key="12">
    <source>
        <dbReference type="EMBL" id="MFD2261273.1"/>
    </source>
</evidence>
<feature type="domain" description="POTRA" evidence="11">
    <location>
        <begin position="68"/>
        <end position="136"/>
    </location>
</feature>
<dbReference type="Pfam" id="PF01103">
    <property type="entry name" value="Omp85"/>
    <property type="match status" value="1"/>
</dbReference>
<comment type="caution">
    <text evidence="12">The sequence shown here is derived from an EMBL/GenBank/DDBJ whole genome shotgun (WGS) entry which is preliminary data.</text>
</comment>
<dbReference type="Proteomes" id="UP001597295">
    <property type="component" value="Unassembled WGS sequence"/>
</dbReference>
<dbReference type="InterPro" id="IPR023707">
    <property type="entry name" value="OM_assembly_BamA"/>
</dbReference>
<dbReference type="InterPro" id="IPR039910">
    <property type="entry name" value="D15-like"/>
</dbReference>
<dbReference type="PANTHER" id="PTHR12815">
    <property type="entry name" value="SORTING AND ASSEMBLY MACHINERY SAMM50 PROTEIN FAMILY MEMBER"/>
    <property type="match status" value="1"/>
</dbReference>
<dbReference type="NCBIfam" id="TIGR03303">
    <property type="entry name" value="OM_YaeT"/>
    <property type="match status" value="1"/>
</dbReference>
<dbReference type="InterPro" id="IPR010827">
    <property type="entry name" value="BamA/TamA_POTRA"/>
</dbReference>
<feature type="region of interest" description="Disordered" evidence="10">
    <location>
        <begin position="21"/>
        <end position="78"/>
    </location>
</feature>
<name>A0ABW5DLB0_9PROT</name>
<gene>
    <name evidence="8 12" type="primary">bamA</name>
    <name evidence="12" type="ORF">ACFSM5_00115</name>
</gene>
<dbReference type="Gene3D" id="2.40.160.50">
    <property type="entry name" value="membrane protein fhac: a member of the omp85/tpsb transporter family"/>
    <property type="match status" value="1"/>
</dbReference>
<evidence type="ECO:0000256" key="3">
    <source>
        <dbReference type="ARBA" id="ARBA00022692"/>
    </source>
</evidence>
<comment type="similarity">
    <text evidence="8">Belongs to the BamA family.</text>
</comment>
<feature type="domain" description="POTRA" evidence="11">
    <location>
        <begin position="308"/>
        <end position="387"/>
    </location>
</feature>
<dbReference type="PANTHER" id="PTHR12815:SF23">
    <property type="entry name" value="OUTER MEMBRANE PROTEIN ASSEMBLY FACTOR BAMA"/>
    <property type="match status" value="1"/>
</dbReference>
<feature type="compositionally biased region" description="Polar residues" evidence="10">
    <location>
        <begin position="57"/>
        <end position="66"/>
    </location>
</feature>
<comment type="subunit">
    <text evidence="8">Part of the Bam complex.</text>
</comment>
<evidence type="ECO:0000256" key="7">
    <source>
        <dbReference type="ARBA" id="ARBA00023237"/>
    </source>
</evidence>
<feature type="signal peptide" evidence="8">
    <location>
        <begin position="1"/>
        <end position="19"/>
    </location>
</feature>
<feature type="domain" description="POTRA" evidence="11">
    <location>
        <begin position="137"/>
        <end position="214"/>
    </location>
</feature>
<evidence type="ECO:0000256" key="8">
    <source>
        <dbReference type="HAMAP-Rule" id="MF_01430"/>
    </source>
</evidence>
<dbReference type="PROSITE" id="PS51779">
    <property type="entry name" value="POTRA"/>
    <property type="match status" value="4"/>
</dbReference>
<accession>A0ABW5DLB0</accession>
<evidence type="ECO:0000313" key="13">
    <source>
        <dbReference type="Proteomes" id="UP001597295"/>
    </source>
</evidence>
<keyword evidence="4 8" id="KW-0732">Signal</keyword>
<evidence type="ECO:0000256" key="4">
    <source>
        <dbReference type="ARBA" id="ARBA00022729"/>
    </source>
</evidence>
<organism evidence="12 13">
    <name type="scientific">Lacibacterium aquatile</name>
    <dbReference type="NCBI Taxonomy" id="1168082"/>
    <lineage>
        <taxon>Bacteria</taxon>
        <taxon>Pseudomonadati</taxon>
        <taxon>Pseudomonadota</taxon>
        <taxon>Alphaproteobacteria</taxon>
        <taxon>Rhodospirillales</taxon>
        <taxon>Rhodospirillaceae</taxon>
    </lineage>
</organism>
<dbReference type="InterPro" id="IPR034746">
    <property type="entry name" value="POTRA"/>
</dbReference>
<dbReference type="Pfam" id="PF07244">
    <property type="entry name" value="POTRA"/>
    <property type="match status" value="5"/>
</dbReference>
<dbReference type="InterPro" id="IPR000184">
    <property type="entry name" value="Bac_surfAg_D15"/>
</dbReference>
<evidence type="ECO:0000256" key="6">
    <source>
        <dbReference type="ARBA" id="ARBA00023136"/>
    </source>
</evidence>
<evidence type="ECO:0000256" key="9">
    <source>
        <dbReference type="NCBIfam" id="TIGR03303"/>
    </source>
</evidence>
<evidence type="ECO:0000256" key="10">
    <source>
        <dbReference type="SAM" id="MobiDB-lite"/>
    </source>
</evidence>